<evidence type="ECO:0000256" key="6">
    <source>
        <dbReference type="ARBA" id="ARBA00023008"/>
    </source>
</evidence>
<dbReference type="EMBL" id="CP006912">
    <property type="protein sequence ID" value="AHB47544.1"/>
    <property type="molecule type" value="Genomic_DNA"/>
</dbReference>
<dbReference type="PANTHER" id="PTHR36507:SF1">
    <property type="entry name" value="BLL1555 PROTEIN"/>
    <property type="match status" value="1"/>
</dbReference>
<dbReference type="Gene3D" id="2.60.40.420">
    <property type="entry name" value="Cupredoxins - blue copper proteins"/>
    <property type="match status" value="1"/>
</dbReference>
<dbReference type="STRING" id="1029756.W911_02565"/>
<dbReference type="Pfam" id="PF00127">
    <property type="entry name" value="Copper-bind"/>
    <property type="match status" value="1"/>
</dbReference>
<evidence type="ECO:0000259" key="9">
    <source>
        <dbReference type="Pfam" id="PF00127"/>
    </source>
</evidence>
<feature type="binding site" evidence="7">
    <location>
        <position position="107"/>
    </location>
    <ligand>
        <name>Cu cation</name>
        <dbReference type="ChEBI" id="CHEBI:23378"/>
    </ligand>
</feature>
<evidence type="ECO:0000313" key="11">
    <source>
        <dbReference type="Proteomes" id="UP000018542"/>
    </source>
</evidence>
<comment type="cofactor">
    <cofactor evidence="7">
        <name>Cu cation</name>
        <dbReference type="ChEBI" id="CHEBI:23378"/>
    </cofactor>
    <text evidence="7">Binds 1 copper ion per subunit.</text>
</comment>
<dbReference type="InterPro" id="IPR000923">
    <property type="entry name" value="BlueCu_1"/>
</dbReference>
<dbReference type="InterPro" id="IPR052721">
    <property type="entry name" value="ET_Amicyanin"/>
</dbReference>
<dbReference type="PANTHER" id="PTHR36507">
    <property type="entry name" value="BLL1555 PROTEIN"/>
    <property type="match status" value="1"/>
</dbReference>
<evidence type="ECO:0000256" key="1">
    <source>
        <dbReference type="ARBA" id="ARBA00004418"/>
    </source>
</evidence>
<evidence type="ECO:0000313" key="10">
    <source>
        <dbReference type="EMBL" id="AHB47544.1"/>
    </source>
</evidence>
<evidence type="ECO:0000256" key="5">
    <source>
        <dbReference type="ARBA" id="ARBA00022982"/>
    </source>
</evidence>
<evidence type="ECO:0000256" key="3">
    <source>
        <dbReference type="ARBA" id="ARBA00022723"/>
    </source>
</evidence>
<evidence type="ECO:0000256" key="8">
    <source>
        <dbReference type="SAM" id="SignalP"/>
    </source>
</evidence>
<dbReference type="OrthoDB" id="9796416at2"/>
<protein>
    <submittedName>
        <fullName evidence="10">Amicyanin</fullName>
    </submittedName>
</protein>
<gene>
    <name evidence="10" type="ORF">W911_02565</name>
</gene>
<dbReference type="PATRIC" id="fig|1029756.8.peg.544"/>
<evidence type="ECO:0000256" key="4">
    <source>
        <dbReference type="ARBA" id="ARBA00022764"/>
    </source>
</evidence>
<keyword evidence="8" id="KW-0732">Signal</keyword>
<dbReference type="InterPro" id="IPR002386">
    <property type="entry name" value="Amicyanin/Pseudoazurin"/>
</dbReference>
<dbReference type="HOGENOM" id="CLU_084115_4_0_5"/>
<organism evidence="10 11">
    <name type="scientific">Hyphomicrobium nitrativorans NL23</name>
    <dbReference type="NCBI Taxonomy" id="1029756"/>
    <lineage>
        <taxon>Bacteria</taxon>
        <taxon>Pseudomonadati</taxon>
        <taxon>Pseudomonadota</taxon>
        <taxon>Alphaproteobacteria</taxon>
        <taxon>Hyphomicrobiales</taxon>
        <taxon>Hyphomicrobiaceae</taxon>
        <taxon>Hyphomicrobium</taxon>
    </lineage>
</organism>
<reference evidence="10 11" key="1">
    <citation type="journal article" date="2014" name="Genome Announc.">
        <title>Complete Genome Sequence of Hyphomicrobium nitrativorans Strain NL23, a Denitrifying Bacterium Isolated from Biofilm of a Methanol-Fed Denitrification System Treating Seawater at the Montreal Biodome.</title>
        <authorList>
            <person name="Martineau C."/>
            <person name="Villeneuve C."/>
            <person name="Mauffrey F."/>
            <person name="Villemur R."/>
        </authorList>
    </citation>
    <scope>NUCLEOTIDE SEQUENCE [LARGE SCALE GENOMIC DNA]</scope>
    <source>
        <strain evidence="10">NL23</strain>
    </source>
</reference>
<keyword evidence="11" id="KW-1185">Reference proteome</keyword>
<feature type="binding site" evidence="7">
    <location>
        <position position="110"/>
    </location>
    <ligand>
        <name>Cu cation</name>
        <dbReference type="ChEBI" id="CHEBI:23378"/>
    </ligand>
</feature>
<sequence length="123" mass="12957">MKIVSAVVAALIVLSAGFDVARAADPLEVVAKDALPADVVKVDIAKMKYAPATLEVEAGTTVEWTNSDAVPHNVQIGTPAKIMGAMLRTGQTMAIRFNEAGDYSYTCTPHPFMKGGVKVKPKA</sequence>
<keyword evidence="2" id="KW-0813">Transport</keyword>
<keyword evidence="3 7" id="KW-0479">Metal-binding</keyword>
<dbReference type="GO" id="GO:0009055">
    <property type="term" value="F:electron transfer activity"/>
    <property type="evidence" value="ECO:0007669"/>
    <property type="project" value="InterPro"/>
</dbReference>
<feature type="binding site" evidence="7">
    <location>
        <position position="113"/>
    </location>
    <ligand>
        <name>Cu cation</name>
        <dbReference type="ChEBI" id="CHEBI:23378"/>
    </ligand>
</feature>
<dbReference type="GO" id="GO:0005507">
    <property type="term" value="F:copper ion binding"/>
    <property type="evidence" value="ECO:0007669"/>
    <property type="project" value="InterPro"/>
</dbReference>
<evidence type="ECO:0000256" key="2">
    <source>
        <dbReference type="ARBA" id="ARBA00022448"/>
    </source>
</evidence>
<keyword evidence="6 7" id="KW-0186">Copper</keyword>
<dbReference type="InterPro" id="IPR008972">
    <property type="entry name" value="Cupredoxin"/>
</dbReference>
<dbReference type="SUPFAM" id="SSF49503">
    <property type="entry name" value="Cupredoxins"/>
    <property type="match status" value="1"/>
</dbReference>
<dbReference type="KEGG" id="hni:W911_02565"/>
<dbReference type="GO" id="GO:0042597">
    <property type="term" value="C:periplasmic space"/>
    <property type="evidence" value="ECO:0007669"/>
    <property type="project" value="UniProtKB-SubCell"/>
</dbReference>
<dbReference type="Proteomes" id="UP000018542">
    <property type="component" value="Chromosome"/>
</dbReference>
<evidence type="ECO:0000256" key="7">
    <source>
        <dbReference type="PIRSR" id="PIRSR602386-1"/>
    </source>
</evidence>
<dbReference type="RefSeq" id="WP_023785939.1">
    <property type="nucleotide sequence ID" value="NC_022997.1"/>
</dbReference>
<keyword evidence="5" id="KW-0249">Electron transport</keyword>
<feature type="domain" description="Blue (type 1) copper" evidence="9">
    <location>
        <begin position="40"/>
        <end position="120"/>
    </location>
</feature>
<keyword evidence="4" id="KW-0574">Periplasm</keyword>
<feature type="binding site" evidence="7">
    <location>
        <position position="72"/>
    </location>
    <ligand>
        <name>Cu cation</name>
        <dbReference type="ChEBI" id="CHEBI:23378"/>
    </ligand>
</feature>
<feature type="signal peptide" evidence="8">
    <location>
        <begin position="1"/>
        <end position="23"/>
    </location>
</feature>
<dbReference type="PRINTS" id="PR00155">
    <property type="entry name" value="AMICYANIN"/>
</dbReference>
<comment type="subcellular location">
    <subcellularLocation>
        <location evidence="1">Periplasm</location>
    </subcellularLocation>
</comment>
<feature type="chain" id="PRO_5004740665" evidence="8">
    <location>
        <begin position="24"/>
        <end position="123"/>
    </location>
</feature>
<dbReference type="AlphaFoldDB" id="V5SC47"/>
<name>V5SC47_9HYPH</name>
<accession>V5SC47</accession>
<proteinExistence type="predicted"/>